<dbReference type="NCBIfam" id="NF033788">
    <property type="entry name" value="HTH_metalloreg"/>
    <property type="match status" value="1"/>
</dbReference>
<dbReference type="SUPFAM" id="SSF46785">
    <property type="entry name" value="Winged helix' DNA-binding domain"/>
    <property type="match status" value="1"/>
</dbReference>
<dbReference type="Pfam" id="PF01022">
    <property type="entry name" value="HTH_5"/>
    <property type="match status" value="1"/>
</dbReference>
<keyword evidence="3" id="KW-0804">Transcription</keyword>
<evidence type="ECO:0000256" key="4">
    <source>
        <dbReference type="SAM" id="Phobius"/>
    </source>
</evidence>
<reference evidence="6 7" key="1">
    <citation type="submission" date="2020-07" db="EMBL/GenBank/DDBJ databases">
        <title>Genomic Encyclopedia of Type Strains, Phase IV (KMG-V): Genome sequencing to study the core and pangenomes of soil and plant-associated prokaryotes.</title>
        <authorList>
            <person name="Whitman W."/>
        </authorList>
    </citation>
    <scope>NUCLEOTIDE SEQUENCE [LARGE SCALE GENOMIC DNA]</scope>
    <source>
        <strain evidence="6 7">A4</strain>
    </source>
</reference>
<keyword evidence="4" id="KW-0812">Transmembrane</keyword>
<dbReference type="Gene3D" id="1.10.10.10">
    <property type="entry name" value="Winged helix-like DNA-binding domain superfamily/Winged helix DNA-binding domain"/>
    <property type="match status" value="1"/>
</dbReference>
<dbReference type="SMART" id="SM00418">
    <property type="entry name" value="HTH_ARSR"/>
    <property type="match status" value="1"/>
</dbReference>
<keyword evidence="2 6" id="KW-0238">DNA-binding</keyword>
<feature type="transmembrane region" description="Helical" evidence="4">
    <location>
        <begin position="153"/>
        <end position="173"/>
    </location>
</feature>
<dbReference type="CDD" id="cd00090">
    <property type="entry name" value="HTH_ARSR"/>
    <property type="match status" value="1"/>
</dbReference>
<name>A0A7J9NK09_METMI</name>
<feature type="transmembrane region" description="Helical" evidence="4">
    <location>
        <begin position="89"/>
        <end position="110"/>
    </location>
</feature>
<dbReference type="GO" id="GO:0003700">
    <property type="term" value="F:DNA-binding transcription factor activity"/>
    <property type="evidence" value="ECO:0007669"/>
    <property type="project" value="InterPro"/>
</dbReference>
<dbReference type="InterPro" id="IPR011991">
    <property type="entry name" value="ArsR-like_HTH"/>
</dbReference>
<dbReference type="PANTHER" id="PTHR33154:SF38">
    <property type="entry name" value="HTH ARSR-TYPE DOMAIN-CONTAINING PROTEIN"/>
    <property type="match status" value="1"/>
</dbReference>
<evidence type="ECO:0000256" key="2">
    <source>
        <dbReference type="ARBA" id="ARBA00023125"/>
    </source>
</evidence>
<gene>
    <name evidence="6" type="ORF">HNP87_001712</name>
</gene>
<dbReference type="RefSeq" id="WP_181489166.1">
    <property type="nucleotide sequence ID" value="NZ_JACDUI010000003.1"/>
</dbReference>
<protein>
    <submittedName>
        <fullName evidence="6">DNA-binding transcriptional ArsR family regulator</fullName>
    </submittedName>
</protein>
<dbReference type="EMBL" id="JACDUI010000003">
    <property type="protein sequence ID" value="MBA2841163.1"/>
    <property type="molecule type" value="Genomic_DNA"/>
</dbReference>
<dbReference type="PROSITE" id="PS50987">
    <property type="entry name" value="HTH_ARSR_2"/>
    <property type="match status" value="1"/>
</dbReference>
<proteinExistence type="predicted"/>
<evidence type="ECO:0000313" key="6">
    <source>
        <dbReference type="EMBL" id="MBA2841163.1"/>
    </source>
</evidence>
<keyword evidence="1" id="KW-0805">Transcription regulation</keyword>
<accession>A0A7J9NK09</accession>
<evidence type="ECO:0000256" key="3">
    <source>
        <dbReference type="ARBA" id="ARBA00023163"/>
    </source>
</evidence>
<evidence type="ECO:0000313" key="7">
    <source>
        <dbReference type="Proteomes" id="UP000563838"/>
    </source>
</evidence>
<dbReference type="InterPro" id="IPR036388">
    <property type="entry name" value="WH-like_DNA-bd_sf"/>
</dbReference>
<dbReference type="InterPro" id="IPR001845">
    <property type="entry name" value="HTH_ArsR_DNA-bd_dom"/>
</dbReference>
<comment type="caution">
    <text evidence="6">The sequence shown here is derived from an EMBL/GenBank/DDBJ whole genome shotgun (WGS) entry which is preliminary data.</text>
</comment>
<keyword evidence="4" id="KW-1133">Transmembrane helix</keyword>
<evidence type="ECO:0000256" key="1">
    <source>
        <dbReference type="ARBA" id="ARBA00023015"/>
    </source>
</evidence>
<dbReference type="PANTHER" id="PTHR33154">
    <property type="entry name" value="TRANSCRIPTIONAL REGULATOR, ARSR FAMILY"/>
    <property type="match status" value="1"/>
</dbReference>
<dbReference type="AlphaFoldDB" id="A0A7J9NK09"/>
<dbReference type="GO" id="GO:0003677">
    <property type="term" value="F:DNA binding"/>
    <property type="evidence" value="ECO:0007669"/>
    <property type="project" value="UniProtKB-KW"/>
</dbReference>
<feature type="domain" description="HTH arsR-type" evidence="5">
    <location>
        <begin position="1"/>
        <end position="93"/>
    </location>
</feature>
<dbReference type="Proteomes" id="UP000563838">
    <property type="component" value="Unassembled WGS sequence"/>
</dbReference>
<keyword evidence="4" id="KW-0472">Membrane</keyword>
<evidence type="ECO:0000259" key="5">
    <source>
        <dbReference type="PROSITE" id="PS50987"/>
    </source>
</evidence>
<dbReference type="InterPro" id="IPR051081">
    <property type="entry name" value="HTH_MetalResp_TranReg"/>
</dbReference>
<organism evidence="6 7">
    <name type="scientific">Methanococcus maripaludis</name>
    <name type="common">Methanococcus deltae</name>
    <dbReference type="NCBI Taxonomy" id="39152"/>
    <lineage>
        <taxon>Archaea</taxon>
        <taxon>Methanobacteriati</taxon>
        <taxon>Methanobacteriota</taxon>
        <taxon>Methanomada group</taxon>
        <taxon>Methanococci</taxon>
        <taxon>Methanococcales</taxon>
        <taxon>Methanococcaceae</taxon>
        <taxon>Methanococcus</taxon>
    </lineage>
</organism>
<dbReference type="InterPro" id="IPR036390">
    <property type="entry name" value="WH_DNA-bd_sf"/>
</dbReference>
<sequence>MTGLEVNKKFLKALSSRSRISILKALGNKNYTVTELSKSLKLSKSTVHEHLSILVDGELVKKNEDGRKWVYYGLTEKGQYLIMNDLEKMIILFPMSVIVFLSGLYSILFLKLGSKMQLMDSTFQATNDALKSAEFEVTACRISESVNVVNSDLNLLIGTGLILISLLIVYHVISKITYRSN</sequence>